<evidence type="ECO:0000259" key="1">
    <source>
        <dbReference type="Pfam" id="PF14478"/>
    </source>
</evidence>
<dbReference type="Ensembl" id="ENSSORT00005041667.1">
    <property type="protein sequence ID" value="ENSSORP00005040616.1"/>
    <property type="gene ID" value="ENSSORG00005018964.1"/>
</dbReference>
<organism evidence="2 3">
    <name type="scientific">Sphaeramia orbicularis</name>
    <name type="common">orbiculate cardinalfish</name>
    <dbReference type="NCBI Taxonomy" id="375764"/>
    <lineage>
        <taxon>Eukaryota</taxon>
        <taxon>Metazoa</taxon>
        <taxon>Chordata</taxon>
        <taxon>Craniata</taxon>
        <taxon>Vertebrata</taxon>
        <taxon>Euteleostomi</taxon>
        <taxon>Actinopterygii</taxon>
        <taxon>Neopterygii</taxon>
        <taxon>Teleostei</taxon>
        <taxon>Neoteleostei</taxon>
        <taxon>Acanthomorphata</taxon>
        <taxon>Gobiaria</taxon>
        <taxon>Kurtiformes</taxon>
        <taxon>Apogonoidei</taxon>
        <taxon>Apogonidae</taxon>
        <taxon>Apogoninae</taxon>
        <taxon>Sphaeramia</taxon>
    </lineage>
</organism>
<dbReference type="Gene3D" id="2.170.130.30">
    <property type="match status" value="1"/>
</dbReference>
<dbReference type="PANTHER" id="PTHR10559:SF18">
    <property type="entry name" value="TRANSCOBALAMIN II"/>
    <property type="match status" value="1"/>
</dbReference>
<dbReference type="Pfam" id="PF14478">
    <property type="entry name" value="DUF4430"/>
    <property type="match status" value="1"/>
</dbReference>
<dbReference type="Proteomes" id="UP000472271">
    <property type="component" value="Chromosome 13"/>
</dbReference>
<evidence type="ECO:0000313" key="2">
    <source>
        <dbReference type="Ensembl" id="ENSSORP00005040616.1"/>
    </source>
</evidence>
<dbReference type="InterPro" id="IPR027954">
    <property type="entry name" value="Transcobalamin-like_C"/>
</dbReference>
<dbReference type="PANTHER" id="PTHR10559">
    <property type="entry name" value="TRANSCOBALAMIN-1/GASTRIC INTRINSIC FACTOR"/>
    <property type="match status" value="1"/>
</dbReference>
<reference evidence="2" key="1">
    <citation type="submission" date="2019-06" db="EMBL/GenBank/DDBJ databases">
        <authorList>
            <consortium name="Wellcome Sanger Institute Data Sharing"/>
        </authorList>
    </citation>
    <scope>NUCLEOTIDE SEQUENCE [LARGE SCALE GENOMIC DNA]</scope>
</reference>
<reference evidence="2" key="2">
    <citation type="submission" date="2025-08" db="UniProtKB">
        <authorList>
            <consortium name="Ensembl"/>
        </authorList>
    </citation>
    <scope>IDENTIFICATION</scope>
</reference>
<sequence>MSQHVFPSFRFTYREDPNFGPFLVSVNGLAGNDKDQTYWKLLVKSADGETTRLEVGIGCYIPKVNEQVILQFTKW</sequence>
<proteinExistence type="predicted"/>
<name>A0A673BDL3_9TELE</name>
<feature type="domain" description="Transcobalamin-like C-terminal" evidence="1">
    <location>
        <begin position="17"/>
        <end position="74"/>
    </location>
</feature>
<dbReference type="InterPro" id="IPR051588">
    <property type="entry name" value="Cobalamin_Transport"/>
</dbReference>
<dbReference type="AlphaFoldDB" id="A0A673BDL3"/>
<reference evidence="2" key="3">
    <citation type="submission" date="2025-09" db="UniProtKB">
        <authorList>
            <consortium name="Ensembl"/>
        </authorList>
    </citation>
    <scope>IDENTIFICATION</scope>
</reference>
<dbReference type="GO" id="GO:0015889">
    <property type="term" value="P:cobalamin transport"/>
    <property type="evidence" value="ECO:0007669"/>
    <property type="project" value="TreeGrafter"/>
</dbReference>
<dbReference type="GO" id="GO:0005615">
    <property type="term" value="C:extracellular space"/>
    <property type="evidence" value="ECO:0007669"/>
    <property type="project" value="TreeGrafter"/>
</dbReference>
<dbReference type="GO" id="GO:0031419">
    <property type="term" value="F:cobalamin binding"/>
    <property type="evidence" value="ECO:0007669"/>
    <property type="project" value="TreeGrafter"/>
</dbReference>
<accession>A0A673BDL3</accession>
<protein>
    <recommendedName>
        <fullName evidence="1">Transcobalamin-like C-terminal domain-containing protein</fullName>
    </recommendedName>
</protein>
<keyword evidence="3" id="KW-1185">Reference proteome</keyword>
<evidence type="ECO:0000313" key="3">
    <source>
        <dbReference type="Proteomes" id="UP000472271"/>
    </source>
</evidence>
<dbReference type="InParanoid" id="A0A673BDL3"/>